<evidence type="ECO:0000313" key="12">
    <source>
        <dbReference type="Proteomes" id="UP001343698"/>
    </source>
</evidence>
<feature type="non-terminal residue" evidence="11">
    <location>
        <position position="1"/>
    </location>
</feature>
<keyword evidence="8" id="KW-0460">Magnesium</keyword>
<keyword evidence="6" id="KW-0479">Metal-binding</keyword>
<evidence type="ECO:0000256" key="2">
    <source>
        <dbReference type="ARBA" id="ARBA00011955"/>
    </source>
</evidence>
<dbReference type="RefSeq" id="WP_330072601.1">
    <property type="nucleotide sequence ID" value="NZ_JAZDDF010000175.1"/>
</dbReference>
<keyword evidence="5 11" id="KW-0808">Transferase</keyword>
<comment type="catalytic activity">
    <reaction evidence="10">
        <text>L-threonyl-[protein] + FAD = FMN-L-threonyl-[protein] + AMP + H(+)</text>
        <dbReference type="Rhea" id="RHEA:36847"/>
        <dbReference type="Rhea" id="RHEA-COMP:11060"/>
        <dbReference type="Rhea" id="RHEA-COMP:11061"/>
        <dbReference type="ChEBI" id="CHEBI:15378"/>
        <dbReference type="ChEBI" id="CHEBI:30013"/>
        <dbReference type="ChEBI" id="CHEBI:57692"/>
        <dbReference type="ChEBI" id="CHEBI:74257"/>
        <dbReference type="ChEBI" id="CHEBI:456215"/>
        <dbReference type="EC" id="2.7.1.180"/>
    </reaction>
</comment>
<evidence type="ECO:0000256" key="8">
    <source>
        <dbReference type="ARBA" id="ARBA00022842"/>
    </source>
</evidence>
<evidence type="ECO:0000256" key="5">
    <source>
        <dbReference type="ARBA" id="ARBA00022679"/>
    </source>
</evidence>
<accession>A0ABU7IP26</accession>
<evidence type="ECO:0000256" key="3">
    <source>
        <dbReference type="ARBA" id="ARBA00016337"/>
    </source>
</evidence>
<dbReference type="InterPro" id="IPR003374">
    <property type="entry name" value="ApbE-like_sf"/>
</dbReference>
<proteinExistence type="predicted"/>
<evidence type="ECO:0000256" key="4">
    <source>
        <dbReference type="ARBA" id="ARBA00022630"/>
    </source>
</evidence>
<keyword evidence="7" id="KW-0274">FAD</keyword>
<gene>
    <name evidence="11" type="ORF">V1H85_18340</name>
</gene>
<dbReference type="EMBL" id="JAZDDF010000175">
    <property type="protein sequence ID" value="MEE1974418.1"/>
    <property type="molecule type" value="Genomic_DNA"/>
</dbReference>
<dbReference type="SUPFAM" id="SSF143631">
    <property type="entry name" value="ApbE-like"/>
    <property type="match status" value="1"/>
</dbReference>
<evidence type="ECO:0000256" key="7">
    <source>
        <dbReference type="ARBA" id="ARBA00022827"/>
    </source>
</evidence>
<name>A0ABU7IP26_9FLAO</name>
<evidence type="ECO:0000313" key="11">
    <source>
        <dbReference type="EMBL" id="MEE1974418.1"/>
    </source>
</evidence>
<dbReference type="EC" id="2.7.1.180" evidence="2"/>
<evidence type="ECO:0000256" key="1">
    <source>
        <dbReference type="ARBA" id="ARBA00001946"/>
    </source>
</evidence>
<dbReference type="Proteomes" id="UP001343698">
    <property type="component" value="Unassembled WGS sequence"/>
</dbReference>
<evidence type="ECO:0000256" key="6">
    <source>
        <dbReference type="ARBA" id="ARBA00022723"/>
    </source>
</evidence>
<dbReference type="GO" id="GO:0016740">
    <property type="term" value="F:transferase activity"/>
    <property type="evidence" value="ECO:0007669"/>
    <property type="project" value="UniProtKB-KW"/>
</dbReference>
<comment type="cofactor">
    <cofactor evidence="1">
        <name>Mg(2+)</name>
        <dbReference type="ChEBI" id="CHEBI:18420"/>
    </cofactor>
</comment>
<evidence type="ECO:0000256" key="10">
    <source>
        <dbReference type="ARBA" id="ARBA00048540"/>
    </source>
</evidence>
<sequence length="71" mass="7948">HSLVQFVGFNRLGLKNNKIIKPNTSYLEFNAIAKGYGIDLIGEFLESKGVDNYLVDIGAHLRVSGIKQERQ</sequence>
<keyword evidence="12" id="KW-1185">Reference proteome</keyword>
<evidence type="ECO:0000256" key="9">
    <source>
        <dbReference type="ARBA" id="ARBA00031306"/>
    </source>
</evidence>
<organism evidence="11 12">
    <name type="scientific">Maribacter flavus</name>
    <dbReference type="NCBI Taxonomy" id="1658664"/>
    <lineage>
        <taxon>Bacteria</taxon>
        <taxon>Pseudomonadati</taxon>
        <taxon>Bacteroidota</taxon>
        <taxon>Flavobacteriia</taxon>
        <taxon>Flavobacteriales</taxon>
        <taxon>Flavobacteriaceae</taxon>
        <taxon>Maribacter</taxon>
    </lineage>
</organism>
<dbReference type="Pfam" id="PF02424">
    <property type="entry name" value="ApbE"/>
    <property type="match status" value="1"/>
</dbReference>
<keyword evidence="4" id="KW-0285">Flavoprotein</keyword>
<reference evidence="11 12" key="1">
    <citation type="submission" date="2024-01" db="EMBL/GenBank/DDBJ databases">
        <title>Maribacter spp. originated from different algae showed divergent polysaccharides utilization ability.</title>
        <authorList>
            <person name="Wang H."/>
            <person name="Wu Y."/>
        </authorList>
    </citation>
    <scope>NUCLEOTIDE SEQUENCE [LARGE SCALE GENOMIC DNA]</scope>
    <source>
        <strain evidence="11 12">KPT27_14</strain>
    </source>
</reference>
<dbReference type="Gene3D" id="3.10.520.10">
    <property type="entry name" value="ApbE-like domains"/>
    <property type="match status" value="1"/>
</dbReference>
<feature type="non-terminal residue" evidence="11">
    <location>
        <position position="71"/>
    </location>
</feature>
<comment type="caution">
    <text evidence="11">The sequence shown here is derived from an EMBL/GenBank/DDBJ whole genome shotgun (WGS) entry which is preliminary data.</text>
</comment>
<dbReference type="PANTHER" id="PTHR30040">
    <property type="entry name" value="THIAMINE BIOSYNTHESIS LIPOPROTEIN APBE"/>
    <property type="match status" value="1"/>
</dbReference>
<dbReference type="InterPro" id="IPR024932">
    <property type="entry name" value="ApbE"/>
</dbReference>
<protein>
    <recommendedName>
        <fullName evidence="3">FAD:protein FMN transferase</fullName>
        <ecNumber evidence="2">2.7.1.180</ecNumber>
    </recommendedName>
    <alternativeName>
        <fullName evidence="9">Flavin transferase</fullName>
    </alternativeName>
</protein>
<dbReference type="PANTHER" id="PTHR30040:SF2">
    <property type="entry name" value="FAD:PROTEIN FMN TRANSFERASE"/>
    <property type="match status" value="1"/>
</dbReference>